<feature type="domain" description="Putative restriction endonuclease" evidence="1">
    <location>
        <begin position="11"/>
        <end position="151"/>
    </location>
</feature>
<dbReference type="PANTHER" id="PTHR36558">
    <property type="entry name" value="GLR1098 PROTEIN"/>
    <property type="match status" value="1"/>
</dbReference>
<dbReference type="InterPro" id="IPR011335">
    <property type="entry name" value="Restrct_endonuc-II-like"/>
</dbReference>
<gene>
    <name evidence="2" type="ORF">MYAER_0629</name>
</gene>
<dbReference type="AlphaFoldDB" id="A0A0F6U1B9"/>
<dbReference type="CDD" id="cd06260">
    <property type="entry name" value="DUF820-like"/>
    <property type="match status" value="1"/>
</dbReference>
<evidence type="ECO:0000313" key="2">
    <source>
        <dbReference type="EMBL" id="AKE62989.1"/>
    </source>
</evidence>
<dbReference type="Pfam" id="PF05685">
    <property type="entry name" value="Uma2"/>
    <property type="match status" value="1"/>
</dbReference>
<evidence type="ECO:0000259" key="1">
    <source>
        <dbReference type="Pfam" id="PF05685"/>
    </source>
</evidence>
<organism evidence="2 3">
    <name type="scientific">Microcystis aeruginosa NIES-2549</name>
    <dbReference type="NCBI Taxonomy" id="1641812"/>
    <lineage>
        <taxon>Bacteria</taxon>
        <taxon>Bacillati</taxon>
        <taxon>Cyanobacteriota</taxon>
        <taxon>Cyanophyceae</taxon>
        <taxon>Oscillatoriophycideae</taxon>
        <taxon>Chroococcales</taxon>
        <taxon>Microcystaceae</taxon>
        <taxon>Microcystis</taxon>
    </lineage>
</organism>
<dbReference type="Proteomes" id="UP000034103">
    <property type="component" value="Chromosome"/>
</dbReference>
<evidence type="ECO:0000313" key="3">
    <source>
        <dbReference type="Proteomes" id="UP000034103"/>
    </source>
</evidence>
<dbReference type="PANTHER" id="PTHR36558:SF1">
    <property type="entry name" value="RESTRICTION ENDONUCLEASE DOMAIN-CONTAINING PROTEIN-RELATED"/>
    <property type="match status" value="1"/>
</dbReference>
<accession>A0A0F6U1B9</accession>
<dbReference type="InterPro" id="IPR012296">
    <property type="entry name" value="Nuclease_put_TT1808"/>
</dbReference>
<dbReference type="Gene3D" id="3.90.1570.10">
    <property type="entry name" value="tt1808, chain A"/>
    <property type="match status" value="1"/>
</dbReference>
<dbReference type="SUPFAM" id="SSF52980">
    <property type="entry name" value="Restriction endonuclease-like"/>
    <property type="match status" value="1"/>
</dbReference>
<reference evidence="2 3" key="1">
    <citation type="journal article" date="2015" name="Genome Announc.">
        <title>Complete Genome Sequence of Microcystis aeruginosa NIES-2549, a Bloom-Forming Cyanobacterium from Lake Kasumigaura, Japan.</title>
        <authorList>
            <person name="Yamaguchi H."/>
            <person name="Suzuki S."/>
            <person name="Tanabe Y."/>
            <person name="Osana Y."/>
            <person name="Shimura Y."/>
            <person name="Ishida K."/>
            <person name="Kawachi M."/>
        </authorList>
    </citation>
    <scope>NUCLEOTIDE SEQUENCE [LARGE SCALE GENOMIC DNA]</scope>
    <source>
        <strain evidence="2 3">NIES-2549</strain>
    </source>
</reference>
<protein>
    <recommendedName>
        <fullName evidence="1">Putative restriction endonuclease domain-containing protein</fullName>
    </recommendedName>
</protein>
<name>A0A0F6U1B9_MICAE</name>
<dbReference type="HOGENOM" id="CLU_076312_6_0_3"/>
<proteinExistence type="predicted"/>
<sequence length="195" mass="22583">MTALTGKYTLSQYFEREIQSQTRHEYLDGKIIAMTGGTPTHNRIISNLLVALYTGLKNQPYAVFVTDQRLWIPERQIATYPDIMVMPEPLTYQEGRKDTLINPVLIAEVLSASTANYDREEKFAAYRTIATFQEYLLISQEKCYIEHFQKEGAPQSGSLRDRWLFTAYESDRIIHLNSLRVEVEIADIYNKVIFS</sequence>
<dbReference type="RefSeq" id="WP_046660918.1">
    <property type="nucleotide sequence ID" value="NZ_CP011304.1"/>
</dbReference>
<dbReference type="InterPro" id="IPR008538">
    <property type="entry name" value="Uma2"/>
</dbReference>
<dbReference type="PATRIC" id="fig|1641812.3.peg.651"/>
<dbReference type="EMBL" id="CP011304">
    <property type="protein sequence ID" value="AKE62989.1"/>
    <property type="molecule type" value="Genomic_DNA"/>
</dbReference>